<dbReference type="EMBL" id="HBIE01024009">
    <property type="protein sequence ID" value="CAE0312475.1"/>
    <property type="molecule type" value="Transcribed_RNA"/>
</dbReference>
<organism evidence="2">
    <name type="scientific">Favella ehrenbergii</name>
    <dbReference type="NCBI Taxonomy" id="182087"/>
    <lineage>
        <taxon>Eukaryota</taxon>
        <taxon>Sar</taxon>
        <taxon>Alveolata</taxon>
        <taxon>Ciliophora</taxon>
        <taxon>Intramacronucleata</taxon>
        <taxon>Spirotrichea</taxon>
        <taxon>Choreotrichia</taxon>
        <taxon>Tintinnida</taxon>
        <taxon>Xystonellidae</taxon>
        <taxon>Favella</taxon>
    </lineage>
</organism>
<evidence type="ECO:0000256" key="1">
    <source>
        <dbReference type="SAM" id="Phobius"/>
    </source>
</evidence>
<keyword evidence="1" id="KW-1133">Transmembrane helix</keyword>
<reference evidence="2" key="1">
    <citation type="submission" date="2021-01" db="EMBL/GenBank/DDBJ databases">
        <authorList>
            <person name="Corre E."/>
            <person name="Pelletier E."/>
            <person name="Niang G."/>
            <person name="Scheremetjew M."/>
            <person name="Finn R."/>
            <person name="Kale V."/>
            <person name="Holt S."/>
            <person name="Cochrane G."/>
            <person name="Meng A."/>
            <person name="Brown T."/>
            <person name="Cohen L."/>
        </authorList>
    </citation>
    <scope>NUCLEOTIDE SEQUENCE</scope>
    <source>
        <strain evidence="2">Fehren 1</strain>
    </source>
</reference>
<proteinExistence type="predicted"/>
<dbReference type="AlphaFoldDB" id="A0A7S3MMZ6"/>
<keyword evidence="1" id="KW-0472">Membrane</keyword>
<keyword evidence="1" id="KW-0812">Transmembrane</keyword>
<accession>A0A7S3MMZ6</accession>
<protein>
    <submittedName>
        <fullName evidence="2">Uncharacterized protein</fullName>
    </submittedName>
</protein>
<feature type="transmembrane region" description="Helical" evidence="1">
    <location>
        <begin position="222"/>
        <end position="240"/>
    </location>
</feature>
<gene>
    <name evidence="2" type="ORF">FEHR0123_LOCUS7397</name>
</gene>
<sequence length="508" mass="54848">MRVRVVEGLKHGVLMEVNRLHVMLVVMSVVQAAVSRVVSGVVHVGVVTSASCLVLLRVTNVSEVTGASCLVLLRVMNVSVVLNTSDVVLNGGRVIGIALTVVGVSVTVHTVIVIHKLLVMETSLAVVAMFTRHDVLVIEVRLHIRSDVSILMKQIVMRLDRLALLSVRVQLDLMDAIFFRLSLFLFTLFLLFFLPLLTLFLPLCGVSGLKTSSLSTKISKRHAFILGLFSLSGLIVRFMLDGVLRAGQMKLLAHNSRVVKHGHCLMMDGDALLNVGKRGNIIGELLTMMHGAVRVTIEMSHAVKAAVAVMVGVVGFHWLHLDNEVAVRSVDLLGVENAAVGLEAAACLVPATAVEGVEIVAPVELKFVQVLVVGEDFDVIVKDVPGHISGIEALTPRVEGGRPEVHSHRLGLVHQLDSLGGVSSQMAHLVSIDGETDVIRGPFKLVDVPVVVRVEAVRVVVVLELVVAVAVNHVRRERITLNRGHNLDIELVPATRVEPRTVPVSEEG</sequence>
<feature type="transmembrane region" description="Helical" evidence="1">
    <location>
        <begin position="94"/>
        <end position="114"/>
    </location>
</feature>
<evidence type="ECO:0000313" key="2">
    <source>
        <dbReference type="EMBL" id="CAE0312475.1"/>
    </source>
</evidence>
<feature type="transmembrane region" description="Helical" evidence="1">
    <location>
        <begin position="177"/>
        <end position="201"/>
    </location>
</feature>
<name>A0A7S3MMZ6_9SPIT</name>